<dbReference type="InterPro" id="IPR035093">
    <property type="entry name" value="RelE/ParE_toxin_dom_sf"/>
</dbReference>
<dbReference type="Proteomes" id="UP000028013">
    <property type="component" value="Unassembled WGS sequence"/>
</dbReference>
<name>A0A078S2W9_BACUN</name>
<dbReference type="Gene3D" id="3.30.2310.20">
    <property type="entry name" value="RelE-like"/>
    <property type="match status" value="1"/>
</dbReference>
<protein>
    <recommendedName>
        <fullName evidence="3">Type II toxin-antitoxin system RelE/ParE family toxin</fullName>
    </recommendedName>
</protein>
<evidence type="ECO:0000313" key="2">
    <source>
        <dbReference type="Proteomes" id="UP000028013"/>
    </source>
</evidence>
<organism evidence="1 2">
    <name type="scientific">Bacteroides uniformis str. 3978 T3 ii</name>
    <dbReference type="NCBI Taxonomy" id="1339349"/>
    <lineage>
        <taxon>Bacteria</taxon>
        <taxon>Pseudomonadati</taxon>
        <taxon>Bacteroidota</taxon>
        <taxon>Bacteroidia</taxon>
        <taxon>Bacteroidales</taxon>
        <taxon>Bacteroidaceae</taxon>
        <taxon>Bacteroides</taxon>
    </lineage>
</organism>
<dbReference type="EMBL" id="JNHN01000171">
    <property type="protein sequence ID" value="KDS51088.1"/>
    <property type="molecule type" value="Genomic_DNA"/>
</dbReference>
<reference evidence="1 2" key="1">
    <citation type="submission" date="2014-04" db="EMBL/GenBank/DDBJ databases">
        <authorList>
            <person name="Sears C."/>
            <person name="Carroll K."/>
            <person name="Sack B.R."/>
            <person name="Qadri F."/>
            <person name="Myers L.L."/>
            <person name="Chung G.-T."/>
            <person name="Escheverria P."/>
            <person name="Fraser C.M."/>
            <person name="Sadzewicz L."/>
            <person name="Shefchek K.A."/>
            <person name="Tallon L."/>
            <person name="Das S.P."/>
            <person name="Daugherty S."/>
            <person name="Mongodin E.F."/>
        </authorList>
    </citation>
    <scope>NUCLEOTIDE SEQUENCE [LARGE SCALE GENOMIC DNA]</scope>
    <source>
        <strain evidence="1 2">3978 T3 ii</strain>
    </source>
</reference>
<evidence type="ECO:0008006" key="3">
    <source>
        <dbReference type="Google" id="ProtNLM"/>
    </source>
</evidence>
<accession>A0A078S2W9</accession>
<dbReference type="PATRIC" id="fig|1339349.3.peg.2027"/>
<dbReference type="AlphaFoldDB" id="A0A078S2W9"/>
<sequence>MAKQIIWSPLAKEALKDLLISSQERDGNKRCGGTLYTLFQNALYRVTLNPFIGQPTEAENIRYIIPHPDYTLLYRHSLRKIEVLVLWNNHHKLGSMINIIREEPDTE</sequence>
<proteinExistence type="predicted"/>
<dbReference type="RefSeq" id="WP_005834986.1">
    <property type="nucleotide sequence ID" value="NZ_JNHN01000171.1"/>
</dbReference>
<comment type="caution">
    <text evidence="1">The sequence shown here is derived from an EMBL/GenBank/DDBJ whole genome shotgun (WGS) entry which is preliminary data.</text>
</comment>
<gene>
    <name evidence="1" type="ORF">M094_0786</name>
</gene>
<evidence type="ECO:0000313" key="1">
    <source>
        <dbReference type="EMBL" id="KDS51088.1"/>
    </source>
</evidence>